<dbReference type="RefSeq" id="XP_016990084.2">
    <property type="nucleotide sequence ID" value="XM_017134595.2"/>
</dbReference>
<evidence type="ECO:0000313" key="2">
    <source>
        <dbReference type="RefSeq" id="XP_016990084.1"/>
    </source>
</evidence>
<gene>
    <name evidence="2" type="primary">LOC108052244</name>
</gene>
<reference evidence="2" key="1">
    <citation type="submission" date="2025-08" db="UniProtKB">
        <authorList>
            <consortium name="RefSeq"/>
        </authorList>
    </citation>
    <scope>IDENTIFICATION</scope>
</reference>
<keyword evidence="1" id="KW-0732">Signal</keyword>
<proteinExistence type="predicted"/>
<dbReference type="AlphaFoldDB" id="A0A6P4FKY9"/>
<dbReference type="OrthoDB" id="7959372at2759"/>
<name>A0A6P4FKY9_DRORH</name>
<feature type="signal peptide" evidence="1">
    <location>
        <begin position="1"/>
        <end position="19"/>
    </location>
</feature>
<protein>
    <submittedName>
        <fullName evidence="2">Uncharacterized protein LOC108052244</fullName>
    </submittedName>
</protein>
<accession>A0A6P4FKY9</accession>
<dbReference type="RefSeq" id="XP_016990084.1">
    <property type="nucleotide sequence ID" value="XM_017134595.1"/>
</dbReference>
<dbReference type="OMA" id="MEVAMID"/>
<evidence type="ECO:0000256" key="1">
    <source>
        <dbReference type="SAM" id="SignalP"/>
    </source>
</evidence>
<feature type="chain" id="PRO_5027996208" evidence="1">
    <location>
        <begin position="20"/>
        <end position="161"/>
    </location>
</feature>
<organism evidence="2">
    <name type="scientific">Drosophila rhopaloa</name>
    <name type="common">Fruit fly</name>
    <dbReference type="NCBI Taxonomy" id="1041015"/>
    <lineage>
        <taxon>Eukaryota</taxon>
        <taxon>Metazoa</taxon>
        <taxon>Ecdysozoa</taxon>
        <taxon>Arthropoda</taxon>
        <taxon>Hexapoda</taxon>
        <taxon>Insecta</taxon>
        <taxon>Pterygota</taxon>
        <taxon>Neoptera</taxon>
        <taxon>Endopterygota</taxon>
        <taxon>Diptera</taxon>
        <taxon>Brachycera</taxon>
        <taxon>Muscomorpha</taxon>
        <taxon>Ephydroidea</taxon>
        <taxon>Drosophilidae</taxon>
        <taxon>Drosophila</taxon>
        <taxon>Sophophora</taxon>
    </lineage>
</organism>
<sequence>MKKFLVAFLAVLLVTVAQAGLLAKIFHRESTSTSTTSTTTTTTEEPRQSLFINNNVPAIGEGCEAHFTCKKKLTQVPVPRPCLKYCLKRIDCPNNQKTLGRPNQCVELDEQQVLAALEASKVPPVAGQPVTEVNMMEVAMIDFPCQPGYLPDHRGRCREIW</sequence>